<gene>
    <name evidence="1" type="ORF">1302_0054</name>
</gene>
<name>A0A384ZRU4_9CAUD</name>
<proteinExistence type="predicted"/>
<reference evidence="1 2" key="1">
    <citation type="journal article" date="2018" name="Arch. Virol.">
        <title>Complete genome sequence of C130_2, a novel myovirus infecting pathogenic Escherichia coli and Shigella strains.</title>
        <authorList>
            <person name="Svab D."/>
            <person name="Falgenhauer L."/>
            <person name="Rohde M."/>
            <person name="Chakraborty T."/>
            <person name="Toth I."/>
        </authorList>
    </citation>
    <scope>NUCLEOTIDE SEQUENCE [LARGE SCALE GENOMIC DNA]</scope>
</reference>
<evidence type="ECO:0000313" key="1">
    <source>
        <dbReference type="EMBL" id="AXC34363.1"/>
    </source>
</evidence>
<organism evidence="1 2">
    <name type="scientific">Escherichia phage C130_2</name>
    <dbReference type="NCBI Taxonomy" id="2234093"/>
    <lineage>
        <taxon>Viruses</taxon>
        <taxon>Duplodnaviria</taxon>
        <taxon>Heunggongvirae</taxon>
        <taxon>Uroviricota</taxon>
        <taxon>Caudoviricetes</taxon>
        <taxon>Hungariovirus</taxon>
        <taxon>Hungariovirus C1302</taxon>
    </lineage>
</organism>
<protein>
    <submittedName>
        <fullName evidence="1">Uncharacterized protein</fullName>
    </submittedName>
</protein>
<dbReference type="Proteomes" id="UP000266204">
    <property type="component" value="Segment"/>
</dbReference>
<accession>A0A384ZRU4</accession>
<evidence type="ECO:0000313" key="2">
    <source>
        <dbReference type="Proteomes" id="UP000266204"/>
    </source>
</evidence>
<sequence length="66" mass="7144">MADDIAKIAAVFDVTDIAVINDGECVYLNEKPRKTTRIAVATRAGKEGIKTEIAKSKSNPKRLKGL</sequence>
<keyword evidence="2" id="KW-1185">Reference proteome</keyword>
<dbReference type="EMBL" id="MH363708">
    <property type="protein sequence ID" value="AXC34363.1"/>
    <property type="molecule type" value="Genomic_DNA"/>
</dbReference>